<accession>F8EXQ0</accession>
<evidence type="ECO:0000313" key="3">
    <source>
        <dbReference type="Proteomes" id="UP000000503"/>
    </source>
</evidence>
<gene>
    <name evidence="2" type="ordered locus">Spica_1487</name>
</gene>
<feature type="transmembrane region" description="Helical" evidence="1">
    <location>
        <begin position="512"/>
        <end position="534"/>
    </location>
</feature>
<feature type="transmembrane region" description="Helical" evidence="1">
    <location>
        <begin position="7"/>
        <end position="26"/>
    </location>
</feature>
<feature type="transmembrane region" description="Helical" evidence="1">
    <location>
        <begin position="326"/>
        <end position="349"/>
    </location>
</feature>
<dbReference type="AlphaFoldDB" id="F8EXQ0"/>
<feature type="transmembrane region" description="Helical" evidence="1">
    <location>
        <begin position="474"/>
        <end position="491"/>
    </location>
</feature>
<evidence type="ECO:0000313" key="2">
    <source>
        <dbReference type="EMBL" id="AEJ19631.1"/>
    </source>
</evidence>
<dbReference type="RefSeq" id="WP_013968940.1">
    <property type="nucleotide sequence ID" value="NC_015732.1"/>
</dbReference>
<dbReference type="Proteomes" id="UP000000503">
    <property type="component" value="Chromosome"/>
</dbReference>
<dbReference type="eggNOG" id="ENOG5031CME">
    <property type="taxonomic scope" value="Bacteria"/>
</dbReference>
<dbReference type="EMBL" id="CP002868">
    <property type="protein sequence ID" value="AEJ19631.1"/>
    <property type="molecule type" value="Genomic_DNA"/>
</dbReference>
<name>F8EXQ0_GRAC1</name>
<feature type="transmembrane region" description="Helical" evidence="1">
    <location>
        <begin position="394"/>
        <end position="414"/>
    </location>
</feature>
<organism evidence="2 3">
    <name type="scientific">Gracilinema caldarium (strain ATCC 51460 / DSM 7334 / H1)</name>
    <name type="common">Treponema caldarium</name>
    <dbReference type="NCBI Taxonomy" id="744872"/>
    <lineage>
        <taxon>Bacteria</taxon>
        <taxon>Pseudomonadati</taxon>
        <taxon>Spirochaetota</taxon>
        <taxon>Spirochaetia</taxon>
        <taxon>Spirochaetales</taxon>
        <taxon>Breznakiellaceae</taxon>
        <taxon>Gracilinema</taxon>
    </lineage>
</organism>
<feature type="transmembrane region" description="Helical" evidence="1">
    <location>
        <begin position="420"/>
        <end position="438"/>
    </location>
</feature>
<keyword evidence="1" id="KW-0472">Membrane</keyword>
<sequence>MLHQRYAIIFFYLYITFFFAFSHNLGAQTQEIHRITVRARQGNQEAQHVANLIQQADQIGLTYELRPLLSQYGSFGTSIQFDFIQDNTDTNNIVILVAVPLSSEFAVTVVEDLLLEISKNAINANIRIAFVADEANGHRGLIEQLDQFDDPESVVVLYFDLLDETGPLSLYQGSQGYISPLQLLHEAVKIGKKYKIPINIPEPFNELFRLNVLKGNEALEVIHERGFSAIVITNQSPTRTGPLLDKKDVSRFLKDYIEHSPKDTALFDFHYTILHFNNNYFFIDEKHTLIIVLCSVFTILLFFAINSIIFRRKIIIYWVIFLRRSWILLLYIGLLLGSLYLSRICIWIWLMLYGTTTSLPLTVVILFPVLWFSLFSFISPILQNITIPKRSSFYGQSGILVILFGLLLAITIDISFMPVFIWALFWIFLGSLVHNYFINLLSSLLAPVQIIILYILTAVKNNAIYPLYIYPSQFQNSLVLSFIVLPFILLWKRTILLRIQKSKQRLQRNKYGISKAIFTVVLLLVILSIGPTIISTNNKDKDVTTNSDTPLFSTNLSSTSFLNQKTISIMLKAKTTIDRYQIYVLKNDVQNISLIESTIPFAKTETGDLYSDLTGYPDTHFTFDILLPKNEKLSIRIIGKFGHNITEYLLTIP</sequence>
<dbReference type="OrthoDB" id="356375at2"/>
<keyword evidence="3" id="KW-1185">Reference proteome</keyword>
<proteinExistence type="predicted"/>
<reference evidence="3" key="1">
    <citation type="journal article" date="2013" name="Stand. Genomic Sci.">
        <title>Genome sequence of the thermophilic fresh-water bacterium Spirochaeta caldaria type strain (H1(T)), reclassification of Spirochaeta caldaria, Spirochaeta stenostrepta, and Spirochaeta zuelzerae in the genus Treponema as Treponema caldaria comb. nov., Treponema stenostrepta comb. nov., and Treponema zuelzerae comb. nov., and emendation of the genus Treponema.</title>
        <authorList>
            <person name="Abt B."/>
            <person name="Goker M."/>
            <person name="Scheuner C."/>
            <person name="Han C."/>
            <person name="Lu M."/>
            <person name="Misra M."/>
            <person name="Lapidus A."/>
            <person name="Nolan M."/>
            <person name="Lucas S."/>
            <person name="Hammon N."/>
            <person name="Deshpande S."/>
            <person name="Cheng J.F."/>
            <person name="Tapia R."/>
            <person name="Goodwin L.A."/>
            <person name="Pitluck S."/>
            <person name="Liolios K."/>
            <person name="Pagani I."/>
            <person name="Ivanova N."/>
            <person name="Mavromatis K."/>
            <person name="Mikhailova N."/>
            <person name="Huntemann M."/>
            <person name="Pati A."/>
            <person name="Chen A."/>
            <person name="Palaniappan K."/>
            <person name="Land M."/>
            <person name="Hauser L."/>
            <person name="Jeffries C.D."/>
            <person name="Rohde M."/>
            <person name="Spring S."/>
            <person name="Gronow S."/>
            <person name="Detter J.C."/>
            <person name="Bristow J."/>
            <person name="Eisen J.A."/>
            <person name="Markowitz V."/>
            <person name="Hugenholtz P."/>
            <person name="Kyrpides N.C."/>
            <person name="Woyke T."/>
            <person name="Klenk H.P."/>
        </authorList>
    </citation>
    <scope>NUCLEOTIDE SEQUENCE</scope>
    <source>
        <strain evidence="3">ATCC 51460 / DSM 7334 / H1</strain>
    </source>
</reference>
<keyword evidence="1" id="KW-0812">Transmembrane</keyword>
<feature type="transmembrane region" description="Helical" evidence="1">
    <location>
        <begin position="361"/>
        <end position="382"/>
    </location>
</feature>
<feature type="transmembrane region" description="Helical" evidence="1">
    <location>
        <begin position="287"/>
        <end position="305"/>
    </location>
</feature>
<dbReference type="HOGENOM" id="CLU_403287_0_0_12"/>
<evidence type="ECO:0000256" key="1">
    <source>
        <dbReference type="SAM" id="Phobius"/>
    </source>
</evidence>
<dbReference type="KEGG" id="scd:Spica_1487"/>
<protein>
    <submittedName>
        <fullName evidence="2">Uncharacterized protein</fullName>
    </submittedName>
</protein>
<keyword evidence="1" id="KW-1133">Transmembrane helix</keyword>